<keyword evidence="1" id="KW-1133">Transmembrane helix</keyword>
<keyword evidence="1" id="KW-0472">Membrane</keyword>
<dbReference type="STRING" id="1314777.A0A164UY81"/>
<reference evidence="2 3" key="1">
    <citation type="journal article" date="2016" name="Mol. Biol. Evol.">
        <title>Comparative Genomics of Early-Diverging Mushroom-Forming Fungi Provides Insights into the Origins of Lignocellulose Decay Capabilities.</title>
        <authorList>
            <person name="Nagy L.G."/>
            <person name="Riley R."/>
            <person name="Tritt A."/>
            <person name="Adam C."/>
            <person name="Daum C."/>
            <person name="Floudas D."/>
            <person name="Sun H."/>
            <person name="Yadav J.S."/>
            <person name="Pangilinan J."/>
            <person name="Larsson K.H."/>
            <person name="Matsuura K."/>
            <person name="Barry K."/>
            <person name="Labutti K."/>
            <person name="Kuo R."/>
            <person name="Ohm R.A."/>
            <person name="Bhattacharya S.S."/>
            <person name="Shirouzu T."/>
            <person name="Yoshinaga Y."/>
            <person name="Martin F.M."/>
            <person name="Grigoriev I.V."/>
            <person name="Hibbett D.S."/>
        </authorList>
    </citation>
    <scope>NUCLEOTIDE SEQUENCE [LARGE SCALE GENOMIC DNA]</scope>
    <source>
        <strain evidence="2 3">HHB9708</strain>
    </source>
</reference>
<dbReference type="Gene3D" id="1.20.1070.10">
    <property type="entry name" value="Rhodopsin 7-helix transmembrane proteins"/>
    <property type="match status" value="1"/>
</dbReference>
<evidence type="ECO:0000256" key="1">
    <source>
        <dbReference type="SAM" id="Phobius"/>
    </source>
</evidence>
<feature type="transmembrane region" description="Helical" evidence="1">
    <location>
        <begin position="105"/>
        <end position="126"/>
    </location>
</feature>
<keyword evidence="1" id="KW-0812">Transmembrane</keyword>
<dbReference type="AlphaFoldDB" id="A0A164UY81"/>
<gene>
    <name evidence="2" type="ORF">SISNIDRAFT_64619</name>
</gene>
<name>A0A164UY81_9AGAM</name>
<feature type="transmembrane region" description="Helical" evidence="1">
    <location>
        <begin position="187"/>
        <end position="211"/>
    </location>
</feature>
<dbReference type="OrthoDB" id="3232296at2759"/>
<feature type="transmembrane region" description="Helical" evidence="1">
    <location>
        <begin position="66"/>
        <end position="85"/>
    </location>
</feature>
<evidence type="ECO:0000313" key="3">
    <source>
        <dbReference type="Proteomes" id="UP000076722"/>
    </source>
</evidence>
<protein>
    <recommendedName>
        <fullName evidence="4">G-protein coupled receptors family 1 profile domain-containing protein</fullName>
    </recommendedName>
</protein>
<proteinExistence type="predicted"/>
<organism evidence="2 3">
    <name type="scientific">Sistotremastrum niveocremeum HHB9708</name>
    <dbReference type="NCBI Taxonomy" id="1314777"/>
    <lineage>
        <taxon>Eukaryota</taxon>
        <taxon>Fungi</taxon>
        <taxon>Dikarya</taxon>
        <taxon>Basidiomycota</taxon>
        <taxon>Agaricomycotina</taxon>
        <taxon>Agaricomycetes</taxon>
        <taxon>Sistotremastrales</taxon>
        <taxon>Sistotremastraceae</taxon>
        <taxon>Sertulicium</taxon>
        <taxon>Sertulicium niveocremeum</taxon>
    </lineage>
</organism>
<keyword evidence="3" id="KW-1185">Reference proteome</keyword>
<accession>A0A164UY81</accession>
<dbReference type="Proteomes" id="UP000076722">
    <property type="component" value="Unassembled WGS sequence"/>
</dbReference>
<feature type="transmembrane region" description="Helical" evidence="1">
    <location>
        <begin position="232"/>
        <end position="251"/>
    </location>
</feature>
<sequence>MYISAGSNAVLSQYQDIDFSGDENLVQGSQPLLVLYLVFQISDQILLPVLIGTLVFSNGVKRHPTLINLCITWLIAGVVGSLLFYAGHQTGPEPPPDLCIIQASLIYALTPMTSTSILCLVFQAWASITNFRFGENHPIIRSATLLILPYVSFIAFGTATLILASTHTGPVNRNRKFFYCSLDNKTFGYSIAVFCGIILTATFIMEAWIAATYYKNWRTLKSSAQGQHTLRLLMLGFWIFTALSLSGLSFVRPRSPVPDLLISSSEHH</sequence>
<feature type="transmembrane region" description="Helical" evidence="1">
    <location>
        <begin position="147"/>
        <end position="167"/>
    </location>
</feature>
<evidence type="ECO:0008006" key="4">
    <source>
        <dbReference type="Google" id="ProtNLM"/>
    </source>
</evidence>
<feature type="transmembrane region" description="Helical" evidence="1">
    <location>
        <begin position="33"/>
        <end position="54"/>
    </location>
</feature>
<dbReference type="EMBL" id="KV419406">
    <property type="protein sequence ID" value="KZS93642.1"/>
    <property type="molecule type" value="Genomic_DNA"/>
</dbReference>
<evidence type="ECO:0000313" key="2">
    <source>
        <dbReference type="EMBL" id="KZS93642.1"/>
    </source>
</evidence>